<reference evidence="2" key="1">
    <citation type="journal article" date="2021" name="PeerJ">
        <title>Extensive microbial diversity within the chicken gut microbiome revealed by metagenomics and culture.</title>
        <authorList>
            <person name="Gilroy R."/>
            <person name="Ravi A."/>
            <person name="Getino M."/>
            <person name="Pursley I."/>
            <person name="Horton D.L."/>
            <person name="Alikhan N.F."/>
            <person name="Baker D."/>
            <person name="Gharbi K."/>
            <person name="Hall N."/>
            <person name="Watson M."/>
            <person name="Adriaenssens E.M."/>
            <person name="Foster-Nyarko E."/>
            <person name="Jarju S."/>
            <person name="Secka A."/>
            <person name="Antonio M."/>
            <person name="Oren A."/>
            <person name="Chaudhuri R.R."/>
            <person name="La Ragione R."/>
            <person name="Hildebrand F."/>
            <person name="Pallen M.J."/>
        </authorList>
    </citation>
    <scope>NUCLEOTIDE SEQUENCE</scope>
    <source>
        <strain evidence="2">ChiBcec18-1249</strain>
    </source>
</reference>
<evidence type="ECO:0000313" key="3">
    <source>
        <dbReference type="Proteomes" id="UP000823824"/>
    </source>
</evidence>
<keyword evidence="1" id="KW-0812">Transmembrane</keyword>
<dbReference type="EMBL" id="DWZJ01000101">
    <property type="protein sequence ID" value="HJB14255.1"/>
    <property type="molecule type" value="Genomic_DNA"/>
</dbReference>
<dbReference type="InterPro" id="IPR045620">
    <property type="entry name" value="DUF6442"/>
</dbReference>
<feature type="transmembrane region" description="Helical" evidence="1">
    <location>
        <begin position="199"/>
        <end position="217"/>
    </location>
</feature>
<feature type="transmembrane region" description="Helical" evidence="1">
    <location>
        <begin position="83"/>
        <end position="102"/>
    </location>
</feature>
<keyword evidence="1" id="KW-1133">Transmembrane helix</keyword>
<evidence type="ECO:0000313" key="2">
    <source>
        <dbReference type="EMBL" id="HJB14255.1"/>
    </source>
</evidence>
<keyword evidence="1" id="KW-0472">Membrane</keyword>
<reference evidence="2" key="2">
    <citation type="submission" date="2021-04" db="EMBL/GenBank/DDBJ databases">
        <authorList>
            <person name="Gilroy R."/>
        </authorList>
    </citation>
    <scope>NUCLEOTIDE SEQUENCE</scope>
    <source>
        <strain evidence="2">ChiBcec18-1249</strain>
    </source>
</reference>
<feature type="transmembrane region" description="Helical" evidence="1">
    <location>
        <begin position="114"/>
        <end position="143"/>
    </location>
</feature>
<dbReference type="Proteomes" id="UP000823824">
    <property type="component" value="Unassembled WGS sequence"/>
</dbReference>
<evidence type="ECO:0000256" key="1">
    <source>
        <dbReference type="SAM" id="Phobius"/>
    </source>
</evidence>
<proteinExistence type="predicted"/>
<name>A0A9D2RSC5_9FIRM</name>
<feature type="transmembrane region" description="Helical" evidence="1">
    <location>
        <begin position="166"/>
        <end position="193"/>
    </location>
</feature>
<organism evidence="2 3">
    <name type="scientific">Candidatus Oscillibacter excrementigallinarum</name>
    <dbReference type="NCBI Taxonomy" id="2838716"/>
    <lineage>
        <taxon>Bacteria</taxon>
        <taxon>Bacillati</taxon>
        <taxon>Bacillota</taxon>
        <taxon>Clostridia</taxon>
        <taxon>Eubacteriales</taxon>
        <taxon>Oscillospiraceae</taxon>
        <taxon>Oscillibacter</taxon>
    </lineage>
</organism>
<dbReference type="AlphaFoldDB" id="A0A9D2RSC5"/>
<accession>A0A9D2RSC5</accession>
<protein>
    <submittedName>
        <fullName evidence="2">Uncharacterized protein</fullName>
    </submittedName>
</protein>
<comment type="caution">
    <text evidence="2">The sequence shown here is derived from an EMBL/GenBank/DDBJ whole genome shotgun (WGS) entry which is preliminary data.</text>
</comment>
<dbReference type="Pfam" id="PF20040">
    <property type="entry name" value="DUF6442"/>
    <property type="match status" value="1"/>
</dbReference>
<sequence>MERSEDLKQVRDLHLIRDERDREVEEAAGRRAGRAVVLVSQLLAAACLLQGDPAWLALLSLTFVWGAVKAFHRFAQDRERLYLVWGLVTGAGAVVLLGAYFQRAWTAGMSISRLLGYAVLCRVLIAAAGLMFAALLLGIFWLAHKTRHMEGEQWEQYFRSIPTTGLLLRMGAVMALALAAVTAISCPLFAGLGFQQPEILAALFFVAGGAHLLGKFGRRREELLQKLLKLKR</sequence>
<gene>
    <name evidence="2" type="ORF">H9787_11185</name>
</gene>